<proteinExistence type="predicted"/>
<protein>
    <recommendedName>
        <fullName evidence="2">F-box domain-containing protein</fullName>
    </recommendedName>
</protein>
<dbReference type="AlphaFoldDB" id="A0A6C0C7Y0"/>
<name>A0A6C0C7Y0_9ZZZZ</name>
<evidence type="ECO:0008006" key="2">
    <source>
        <dbReference type="Google" id="ProtNLM"/>
    </source>
</evidence>
<accession>A0A6C0C7Y0</accession>
<sequence length="238" mass="27349">MYMQMFYFDIFSQICKYLNNKDKINLSAISVVTDRFKYKLIFTRFVLEKQIRRLSFCDNFEYLCADCICDNIPKGAKKLRIECRGMCKINSELTFLGENITDLLLYQCLDRPPERECYVYQNLQIPNSVASLTTGGSFNQSIENLIPNSVTHLTLGWYFDKSIKNNIPNSVTHLTLPYRYDNFVSPLPKSVKCLKLKTGSQPPKNIVLSGKDLINLHDNTGALLRGFVPSSIDKIIIE</sequence>
<dbReference type="PANTHER" id="PTHR32134:SF92">
    <property type="entry name" value="FNIP REPEAT-CONTAINING PROTEIN"/>
    <property type="match status" value="1"/>
</dbReference>
<organism evidence="1">
    <name type="scientific">viral metagenome</name>
    <dbReference type="NCBI Taxonomy" id="1070528"/>
    <lineage>
        <taxon>unclassified sequences</taxon>
        <taxon>metagenomes</taxon>
        <taxon>organismal metagenomes</taxon>
    </lineage>
</organism>
<dbReference type="PANTHER" id="PTHR32134">
    <property type="entry name" value="FNIP REPEAT-CONTAINING PROTEIN"/>
    <property type="match status" value="1"/>
</dbReference>
<dbReference type="InterPro" id="IPR051251">
    <property type="entry name" value="STK_FNIP-Repeat"/>
</dbReference>
<dbReference type="Pfam" id="PF05725">
    <property type="entry name" value="FNIP"/>
    <property type="match status" value="1"/>
</dbReference>
<evidence type="ECO:0000313" key="1">
    <source>
        <dbReference type="EMBL" id="QHT00192.1"/>
    </source>
</evidence>
<dbReference type="EMBL" id="MN739353">
    <property type="protein sequence ID" value="QHT00192.1"/>
    <property type="molecule type" value="Genomic_DNA"/>
</dbReference>
<reference evidence="1" key="1">
    <citation type="journal article" date="2020" name="Nature">
        <title>Giant virus diversity and host interactions through global metagenomics.</title>
        <authorList>
            <person name="Schulz F."/>
            <person name="Roux S."/>
            <person name="Paez-Espino D."/>
            <person name="Jungbluth S."/>
            <person name="Walsh D.A."/>
            <person name="Denef V.J."/>
            <person name="McMahon K.D."/>
            <person name="Konstantinidis K.T."/>
            <person name="Eloe-Fadrosh E.A."/>
            <person name="Kyrpides N.C."/>
            <person name="Woyke T."/>
        </authorList>
    </citation>
    <scope>NUCLEOTIDE SEQUENCE</scope>
    <source>
        <strain evidence="1">GVMAG-M-3300020192-26</strain>
    </source>
</reference>
<dbReference type="InterPro" id="IPR008615">
    <property type="entry name" value="FNIP"/>
</dbReference>